<accession>A0ABW5ATT7</accession>
<dbReference type="InterPro" id="IPR050832">
    <property type="entry name" value="Bact_Acetyltransf"/>
</dbReference>
<keyword evidence="1 4" id="KW-0808">Transferase</keyword>
<dbReference type="EC" id="2.3.1.-" evidence="4"/>
<dbReference type="RefSeq" id="WP_378319358.1">
    <property type="nucleotide sequence ID" value="NZ_JBHUHY010000003.1"/>
</dbReference>
<evidence type="ECO:0000313" key="4">
    <source>
        <dbReference type="EMBL" id="MFD2186383.1"/>
    </source>
</evidence>
<protein>
    <submittedName>
        <fullName evidence="4">GNAT family N-acetyltransferase</fullName>
        <ecNumber evidence="4">2.3.1.-</ecNumber>
    </submittedName>
</protein>
<dbReference type="Gene3D" id="3.40.630.30">
    <property type="match status" value="1"/>
</dbReference>
<dbReference type="Proteomes" id="UP001597344">
    <property type="component" value="Unassembled WGS sequence"/>
</dbReference>
<name>A0ABW5ATT7_9FLAO</name>
<sequence>MIRKALFSEVDSIHEITQACAKAMIAKGIFQWNEQYPSKDHFQKDIELEELYVLEEESRIKGIIVITEIVDKEYLPVTWLTENKNNFYVHRLAVDPQYWGQGYAQQLMDFAEHQARNKNFISIRLDTFSQNKHNQKFYEARGYQRLGNIYFLNQSKQAFYCYELIL</sequence>
<keyword evidence="5" id="KW-1185">Reference proteome</keyword>
<dbReference type="Pfam" id="PF00583">
    <property type="entry name" value="Acetyltransf_1"/>
    <property type="match status" value="1"/>
</dbReference>
<feature type="domain" description="N-acetyltransferase" evidence="3">
    <location>
        <begin position="1"/>
        <end position="166"/>
    </location>
</feature>
<evidence type="ECO:0000259" key="3">
    <source>
        <dbReference type="PROSITE" id="PS51186"/>
    </source>
</evidence>
<dbReference type="InterPro" id="IPR016181">
    <property type="entry name" value="Acyl_CoA_acyltransferase"/>
</dbReference>
<proteinExistence type="predicted"/>
<organism evidence="4 5">
    <name type="scientific">Aquimarina celericrescens</name>
    <dbReference type="NCBI Taxonomy" id="1964542"/>
    <lineage>
        <taxon>Bacteria</taxon>
        <taxon>Pseudomonadati</taxon>
        <taxon>Bacteroidota</taxon>
        <taxon>Flavobacteriia</taxon>
        <taxon>Flavobacteriales</taxon>
        <taxon>Flavobacteriaceae</taxon>
        <taxon>Aquimarina</taxon>
    </lineage>
</organism>
<keyword evidence="2 4" id="KW-0012">Acyltransferase</keyword>
<dbReference type="GO" id="GO:0016746">
    <property type="term" value="F:acyltransferase activity"/>
    <property type="evidence" value="ECO:0007669"/>
    <property type="project" value="UniProtKB-KW"/>
</dbReference>
<dbReference type="EMBL" id="JBHUHY010000003">
    <property type="protein sequence ID" value="MFD2186383.1"/>
    <property type="molecule type" value="Genomic_DNA"/>
</dbReference>
<evidence type="ECO:0000256" key="1">
    <source>
        <dbReference type="ARBA" id="ARBA00022679"/>
    </source>
</evidence>
<dbReference type="PROSITE" id="PS51186">
    <property type="entry name" value="GNAT"/>
    <property type="match status" value="1"/>
</dbReference>
<dbReference type="CDD" id="cd04301">
    <property type="entry name" value="NAT_SF"/>
    <property type="match status" value="1"/>
</dbReference>
<dbReference type="InterPro" id="IPR000182">
    <property type="entry name" value="GNAT_dom"/>
</dbReference>
<dbReference type="PANTHER" id="PTHR43877">
    <property type="entry name" value="AMINOALKYLPHOSPHONATE N-ACETYLTRANSFERASE-RELATED-RELATED"/>
    <property type="match status" value="1"/>
</dbReference>
<dbReference type="SUPFAM" id="SSF55729">
    <property type="entry name" value="Acyl-CoA N-acyltransferases (Nat)"/>
    <property type="match status" value="1"/>
</dbReference>
<evidence type="ECO:0000313" key="5">
    <source>
        <dbReference type="Proteomes" id="UP001597344"/>
    </source>
</evidence>
<dbReference type="PANTHER" id="PTHR43877:SF2">
    <property type="entry name" value="AMINOALKYLPHOSPHONATE N-ACETYLTRANSFERASE-RELATED"/>
    <property type="match status" value="1"/>
</dbReference>
<reference evidence="5" key="1">
    <citation type="journal article" date="2019" name="Int. J. Syst. Evol. Microbiol.">
        <title>The Global Catalogue of Microorganisms (GCM) 10K type strain sequencing project: providing services to taxonomists for standard genome sequencing and annotation.</title>
        <authorList>
            <consortium name="The Broad Institute Genomics Platform"/>
            <consortium name="The Broad Institute Genome Sequencing Center for Infectious Disease"/>
            <person name="Wu L."/>
            <person name="Ma J."/>
        </authorList>
    </citation>
    <scope>NUCLEOTIDE SEQUENCE [LARGE SCALE GENOMIC DNA]</scope>
    <source>
        <strain evidence="5">DT92</strain>
    </source>
</reference>
<evidence type="ECO:0000256" key="2">
    <source>
        <dbReference type="ARBA" id="ARBA00023315"/>
    </source>
</evidence>
<comment type="caution">
    <text evidence="4">The sequence shown here is derived from an EMBL/GenBank/DDBJ whole genome shotgun (WGS) entry which is preliminary data.</text>
</comment>
<gene>
    <name evidence="4" type="ORF">ACFSJT_06235</name>
</gene>